<dbReference type="EC" id="2.4.2.9" evidence="3 15"/>
<keyword evidence="7 15" id="KW-0547">Nucleotide-binding</keyword>
<dbReference type="PANTHER" id="PTHR32315">
    <property type="entry name" value="ADENINE PHOSPHORIBOSYLTRANSFERASE"/>
    <property type="match status" value="1"/>
</dbReference>
<dbReference type="InterPro" id="IPR050054">
    <property type="entry name" value="UPRTase/APRTase"/>
</dbReference>
<comment type="activity regulation">
    <text evidence="15">Allosterically activated by GTP.</text>
</comment>
<evidence type="ECO:0000256" key="15">
    <source>
        <dbReference type="HAMAP-Rule" id="MF_01218"/>
    </source>
</evidence>
<dbReference type="InterPro" id="IPR000836">
    <property type="entry name" value="PRTase_dom"/>
</dbReference>
<comment type="cofactor">
    <cofactor evidence="15">
        <name>Mg(2+)</name>
        <dbReference type="ChEBI" id="CHEBI:18420"/>
    </cofactor>
    <text evidence="15">Binds 1 Mg(2+) ion per subunit. The magnesium is bound as Mg-PRPP.</text>
</comment>
<feature type="binding site" evidence="15">
    <location>
        <position position="78"/>
    </location>
    <ligand>
        <name>5-phospho-alpha-D-ribose 1-diphosphate</name>
        <dbReference type="ChEBI" id="CHEBI:58017"/>
    </ligand>
</feature>
<dbReference type="UniPathway" id="UPA00574">
    <property type="reaction ID" value="UER00636"/>
</dbReference>
<dbReference type="GO" id="GO:0005737">
    <property type="term" value="C:cytoplasm"/>
    <property type="evidence" value="ECO:0007669"/>
    <property type="project" value="UniProtKB-ARBA"/>
</dbReference>
<dbReference type="Pfam" id="PF14681">
    <property type="entry name" value="UPRTase"/>
    <property type="match status" value="1"/>
</dbReference>
<evidence type="ECO:0000256" key="5">
    <source>
        <dbReference type="ARBA" id="ARBA00022676"/>
    </source>
</evidence>
<proteinExistence type="inferred from homology"/>
<evidence type="ECO:0000256" key="9">
    <source>
        <dbReference type="ARBA" id="ARBA00023134"/>
    </source>
</evidence>
<dbReference type="SUPFAM" id="SSF53271">
    <property type="entry name" value="PRTase-like"/>
    <property type="match status" value="1"/>
</dbReference>
<dbReference type="RefSeq" id="WP_184424089.1">
    <property type="nucleotide sequence ID" value="NZ_AP027362.1"/>
</dbReference>
<evidence type="ECO:0000256" key="13">
    <source>
        <dbReference type="ARBA" id="ARBA00072146"/>
    </source>
</evidence>
<dbReference type="NCBIfam" id="TIGR01091">
    <property type="entry name" value="upp"/>
    <property type="match status" value="1"/>
</dbReference>
<evidence type="ECO:0000256" key="1">
    <source>
        <dbReference type="ARBA" id="ARBA00005180"/>
    </source>
</evidence>
<feature type="binding site" evidence="15">
    <location>
        <position position="193"/>
    </location>
    <ligand>
        <name>uracil</name>
        <dbReference type="ChEBI" id="CHEBI:17568"/>
    </ligand>
</feature>
<name>A0A7X0NGZ7_9GAMM</name>
<evidence type="ECO:0000256" key="10">
    <source>
        <dbReference type="ARBA" id="ARBA00031082"/>
    </source>
</evidence>
<dbReference type="GO" id="GO:0006223">
    <property type="term" value="P:uracil salvage"/>
    <property type="evidence" value="ECO:0007669"/>
    <property type="project" value="InterPro"/>
</dbReference>
<feature type="domain" description="Phosphoribosyltransferase" evidence="16">
    <location>
        <begin position="6"/>
        <end position="207"/>
    </location>
</feature>
<feature type="binding site" evidence="15">
    <location>
        <begin position="130"/>
        <end position="138"/>
    </location>
    <ligand>
        <name>5-phospho-alpha-D-ribose 1-diphosphate</name>
        <dbReference type="ChEBI" id="CHEBI:58017"/>
    </ligand>
</feature>
<evidence type="ECO:0000256" key="11">
    <source>
        <dbReference type="ARBA" id="ARBA00052919"/>
    </source>
</evidence>
<dbReference type="InterPro" id="IPR034332">
    <property type="entry name" value="Upp_B"/>
</dbReference>
<comment type="similarity">
    <text evidence="2 15">Belongs to the UPRTase family.</text>
</comment>
<evidence type="ECO:0000313" key="18">
    <source>
        <dbReference type="Proteomes" id="UP000537141"/>
    </source>
</evidence>
<evidence type="ECO:0000256" key="6">
    <source>
        <dbReference type="ARBA" id="ARBA00022679"/>
    </source>
</evidence>
<feature type="binding site" evidence="15">
    <location>
        <position position="103"/>
    </location>
    <ligand>
        <name>5-phospho-alpha-D-ribose 1-diphosphate</name>
        <dbReference type="ChEBI" id="CHEBI:58017"/>
    </ligand>
</feature>
<accession>A0A7X0NGZ7</accession>
<evidence type="ECO:0000256" key="12">
    <source>
        <dbReference type="ARBA" id="ARBA00056901"/>
    </source>
</evidence>
<comment type="pathway">
    <text evidence="1 15">Pyrimidine metabolism; UMP biosynthesis via salvage pathway; UMP from uracil: step 1/1.</text>
</comment>
<protein>
    <recommendedName>
        <fullName evidence="13 15">Uracil phosphoribosyltransferase</fullName>
        <ecNumber evidence="3 15">2.4.2.9</ecNumber>
    </recommendedName>
    <alternativeName>
        <fullName evidence="10 15">UMP pyrophosphorylase</fullName>
    </alternativeName>
    <alternativeName>
        <fullName evidence="14 15">UPRTase</fullName>
    </alternativeName>
</protein>
<keyword evidence="4 15" id="KW-0021">Allosteric enzyme</keyword>
<evidence type="ECO:0000256" key="3">
    <source>
        <dbReference type="ARBA" id="ARBA00011894"/>
    </source>
</evidence>
<dbReference type="AlphaFoldDB" id="A0A7X0NGZ7"/>
<dbReference type="GO" id="GO:0044206">
    <property type="term" value="P:UMP salvage"/>
    <property type="evidence" value="ECO:0007669"/>
    <property type="project" value="UniProtKB-UniRule"/>
</dbReference>
<comment type="catalytic activity">
    <reaction evidence="11 15">
        <text>UMP + diphosphate = 5-phospho-alpha-D-ribose 1-diphosphate + uracil</text>
        <dbReference type="Rhea" id="RHEA:13017"/>
        <dbReference type="ChEBI" id="CHEBI:17568"/>
        <dbReference type="ChEBI" id="CHEBI:33019"/>
        <dbReference type="ChEBI" id="CHEBI:57865"/>
        <dbReference type="ChEBI" id="CHEBI:58017"/>
        <dbReference type="EC" id="2.4.2.9"/>
    </reaction>
</comment>
<gene>
    <name evidence="15" type="primary">upp</name>
    <name evidence="17" type="ORF">HNQ55_001805</name>
</gene>
<evidence type="ECO:0000259" key="16">
    <source>
        <dbReference type="Pfam" id="PF14681"/>
    </source>
</evidence>
<evidence type="ECO:0000313" key="17">
    <source>
        <dbReference type="EMBL" id="MBB6543297.1"/>
    </source>
</evidence>
<dbReference type="CDD" id="cd06223">
    <property type="entry name" value="PRTases_typeI"/>
    <property type="match status" value="1"/>
</dbReference>
<sequence length="209" mass="22779">MTVHISEHPLVKHKTTLLREKHISIKSFRELTNELTQLLMVDATKSLTLVEKTIECWAGEISGPTLEHNQPTLVPILRAGLGMLDGALSILPCAKVSIVGFKRNEETLEADYYYQNIVNDIDQRLAIIIDPMLATGGTAIATIDLLKESGCTEIKALFLVAAPEGIDALVKAHPDVELIIGAKDERLNDKGYIIPGLGDAGDKIFGTLQ</sequence>
<keyword evidence="5 15" id="KW-0328">Glycosyltransferase</keyword>
<keyword evidence="8 15" id="KW-0460">Magnesium</keyword>
<dbReference type="EMBL" id="JACHHU010000012">
    <property type="protein sequence ID" value="MBB6543297.1"/>
    <property type="molecule type" value="Genomic_DNA"/>
</dbReference>
<keyword evidence="9 15" id="KW-0342">GTP-binding</keyword>
<dbReference type="GO" id="GO:0004845">
    <property type="term" value="F:uracil phosphoribosyltransferase activity"/>
    <property type="evidence" value="ECO:0007669"/>
    <property type="project" value="UniProtKB-UniRule"/>
</dbReference>
<dbReference type="NCBIfam" id="NF001097">
    <property type="entry name" value="PRK00129.1"/>
    <property type="match status" value="1"/>
</dbReference>
<dbReference type="InterPro" id="IPR005765">
    <property type="entry name" value="UPRT"/>
</dbReference>
<reference evidence="17 18" key="1">
    <citation type="submission" date="2020-08" db="EMBL/GenBank/DDBJ databases">
        <title>Genomic Encyclopedia of Type Strains, Phase IV (KMG-IV): sequencing the most valuable type-strain genomes for metagenomic binning, comparative biology and taxonomic classification.</title>
        <authorList>
            <person name="Goeker M."/>
        </authorList>
    </citation>
    <scope>NUCLEOTIDE SEQUENCE [LARGE SCALE GENOMIC DNA]</scope>
    <source>
        <strain evidence="17 18">DSM 26287</strain>
    </source>
</reference>
<keyword evidence="18" id="KW-1185">Reference proteome</keyword>
<organism evidence="17 18">
    <name type="scientific">Thalassotalea piscium</name>
    <dbReference type="NCBI Taxonomy" id="1230533"/>
    <lineage>
        <taxon>Bacteria</taxon>
        <taxon>Pseudomonadati</taxon>
        <taxon>Pseudomonadota</taxon>
        <taxon>Gammaproteobacteria</taxon>
        <taxon>Alteromonadales</taxon>
        <taxon>Colwelliaceae</taxon>
        <taxon>Thalassotalea</taxon>
    </lineage>
</organism>
<dbReference type="HAMAP" id="MF_01218_B">
    <property type="entry name" value="Upp_B"/>
    <property type="match status" value="1"/>
</dbReference>
<feature type="binding site" evidence="15">
    <location>
        <begin position="198"/>
        <end position="200"/>
    </location>
    <ligand>
        <name>uracil</name>
        <dbReference type="ChEBI" id="CHEBI:17568"/>
    </ligand>
</feature>
<keyword evidence="6 15" id="KW-0808">Transferase</keyword>
<dbReference type="PANTHER" id="PTHR32315:SF4">
    <property type="entry name" value="URACIL PHOSPHORIBOSYLTRANSFERASE, CHLOROPLASTIC"/>
    <property type="match status" value="1"/>
</dbReference>
<evidence type="ECO:0000256" key="8">
    <source>
        <dbReference type="ARBA" id="ARBA00022842"/>
    </source>
</evidence>
<dbReference type="InterPro" id="IPR029057">
    <property type="entry name" value="PRTase-like"/>
</dbReference>
<evidence type="ECO:0000256" key="4">
    <source>
        <dbReference type="ARBA" id="ARBA00022533"/>
    </source>
</evidence>
<dbReference type="GO" id="GO:0000287">
    <property type="term" value="F:magnesium ion binding"/>
    <property type="evidence" value="ECO:0007669"/>
    <property type="project" value="UniProtKB-UniRule"/>
</dbReference>
<feature type="binding site" evidence="15">
    <location>
        <position position="199"/>
    </location>
    <ligand>
        <name>5-phospho-alpha-D-ribose 1-diphosphate</name>
        <dbReference type="ChEBI" id="CHEBI:58017"/>
    </ligand>
</feature>
<dbReference type="Proteomes" id="UP000537141">
    <property type="component" value="Unassembled WGS sequence"/>
</dbReference>
<comment type="function">
    <text evidence="12 15">Catalyzes the conversion of uracil and 5-phospho-alpha-D-ribose 1-diphosphate (PRPP) to UMP and diphosphate.</text>
</comment>
<dbReference type="Gene3D" id="3.40.50.2020">
    <property type="match status" value="1"/>
</dbReference>
<evidence type="ECO:0000256" key="2">
    <source>
        <dbReference type="ARBA" id="ARBA00009516"/>
    </source>
</evidence>
<evidence type="ECO:0000256" key="14">
    <source>
        <dbReference type="ARBA" id="ARBA00079807"/>
    </source>
</evidence>
<dbReference type="GO" id="GO:0005525">
    <property type="term" value="F:GTP binding"/>
    <property type="evidence" value="ECO:0007669"/>
    <property type="project" value="UniProtKB-KW"/>
</dbReference>
<comment type="caution">
    <text evidence="17">The sequence shown here is derived from an EMBL/GenBank/DDBJ whole genome shotgun (WGS) entry which is preliminary data.</text>
</comment>
<evidence type="ECO:0000256" key="7">
    <source>
        <dbReference type="ARBA" id="ARBA00022741"/>
    </source>
</evidence>
<dbReference type="FunFam" id="3.40.50.2020:FF:000003">
    <property type="entry name" value="Uracil phosphoribosyltransferase"/>
    <property type="match status" value="1"/>
</dbReference>